<evidence type="ECO:0000259" key="1">
    <source>
        <dbReference type="PROSITE" id="PS50222"/>
    </source>
</evidence>
<dbReference type="InterPro" id="IPR002048">
    <property type="entry name" value="EF_hand_dom"/>
</dbReference>
<protein>
    <recommendedName>
        <fullName evidence="1">EF-hand domain-containing protein</fullName>
    </recommendedName>
</protein>
<dbReference type="InterPro" id="IPR018247">
    <property type="entry name" value="EF_Hand_1_Ca_BS"/>
</dbReference>
<dbReference type="GO" id="GO:0005509">
    <property type="term" value="F:calcium ion binding"/>
    <property type="evidence" value="ECO:0007669"/>
    <property type="project" value="InterPro"/>
</dbReference>
<dbReference type="RefSeq" id="WP_106447572.1">
    <property type="nucleotide sequence ID" value="NZ_CP027669.1"/>
</dbReference>
<feature type="domain" description="EF-hand" evidence="1">
    <location>
        <begin position="102"/>
        <end position="137"/>
    </location>
</feature>
<dbReference type="PROSITE" id="PS00018">
    <property type="entry name" value="EF_HAND_1"/>
    <property type="match status" value="1"/>
</dbReference>
<dbReference type="OrthoDB" id="8812137at2"/>
<dbReference type="Pfam" id="PF13202">
    <property type="entry name" value="EF-hand_5"/>
    <property type="match status" value="1"/>
</dbReference>
<reference evidence="2 3" key="1">
    <citation type="submission" date="2018-03" db="EMBL/GenBank/DDBJ databases">
        <title>Genome sequencing of Simplicispira sp.</title>
        <authorList>
            <person name="Kim S.-J."/>
            <person name="Heo J."/>
            <person name="Kwon S.-W."/>
        </authorList>
    </citation>
    <scope>NUCLEOTIDE SEQUENCE [LARGE SCALE GENOMIC DNA]</scope>
    <source>
        <strain evidence="2 3">SC1-8</strain>
    </source>
</reference>
<dbReference type="SUPFAM" id="SSF47473">
    <property type="entry name" value="EF-hand"/>
    <property type="match status" value="1"/>
</dbReference>
<dbReference type="AlphaFoldDB" id="A0A2S0N370"/>
<dbReference type="KEGG" id="simp:C6571_16005"/>
<dbReference type="Proteomes" id="UP000239326">
    <property type="component" value="Chromosome"/>
</dbReference>
<accession>A0A2S0N370</accession>
<evidence type="ECO:0000313" key="2">
    <source>
        <dbReference type="EMBL" id="AVO42598.1"/>
    </source>
</evidence>
<dbReference type="Gene3D" id="1.10.238.10">
    <property type="entry name" value="EF-hand"/>
    <property type="match status" value="1"/>
</dbReference>
<dbReference type="EMBL" id="CP027669">
    <property type="protein sequence ID" value="AVO42598.1"/>
    <property type="molecule type" value="Genomic_DNA"/>
</dbReference>
<dbReference type="PROSITE" id="PS50222">
    <property type="entry name" value="EF_HAND_2"/>
    <property type="match status" value="1"/>
</dbReference>
<evidence type="ECO:0000313" key="3">
    <source>
        <dbReference type="Proteomes" id="UP000239326"/>
    </source>
</evidence>
<organism evidence="2 3">
    <name type="scientific">Simplicispira suum</name>
    <dbReference type="NCBI Taxonomy" id="2109915"/>
    <lineage>
        <taxon>Bacteria</taxon>
        <taxon>Pseudomonadati</taxon>
        <taxon>Pseudomonadota</taxon>
        <taxon>Betaproteobacteria</taxon>
        <taxon>Burkholderiales</taxon>
        <taxon>Comamonadaceae</taxon>
        <taxon>Simplicispira</taxon>
    </lineage>
</organism>
<dbReference type="InterPro" id="IPR011992">
    <property type="entry name" value="EF-hand-dom_pair"/>
</dbReference>
<keyword evidence="3" id="KW-1185">Reference proteome</keyword>
<proteinExistence type="predicted"/>
<sequence>MTPLISGLASLASLLFNASQSGTGKAAAAPQRNGEAADAGPAALVRWSPEARGLAGQGALGAESASALTRRVGRSAQSPSGVEGQGTVSRQDFQALLVGFGATEQQTQQLASSFDIDQNGSISQEEFQKGLARAASDRTGDALSQVLLGLLDARGNGDGRVDQKELSALTGAFARAERPPRSA</sequence>
<name>A0A2S0N370_9BURK</name>
<dbReference type="CDD" id="cd00051">
    <property type="entry name" value="EFh"/>
    <property type="match status" value="1"/>
</dbReference>
<gene>
    <name evidence="2" type="ORF">C6571_16005</name>
</gene>